<dbReference type="Gene3D" id="1.10.10.60">
    <property type="entry name" value="Homeodomain-like"/>
    <property type="match status" value="1"/>
</dbReference>
<sequence>MPDSDLPIWKRSERGTRGPAPEYSRASIAATAVELADAEGLKAVSIRKVAAAVGLAPASLYRYVASRDELLALMSDACIGSLELPATPTGRGWRADLLDIGRALRSCYHQHSWLLEFVMSGQARASLLGPAMIDYTERVVAALAEVPAPATTKMEASAIFNGLVGLFAVDEQAEHGNTRPEAQLANAAYLAEQVADGRHPYLAELVSSAPPPDALARKNADDLFGRVLINTMSGLLGVAPDERPSA</sequence>
<feature type="domain" description="HTH tetR-type" evidence="6">
    <location>
        <begin position="22"/>
        <end position="82"/>
    </location>
</feature>
<dbReference type="AlphaFoldDB" id="A0A9X1N797"/>
<keyword evidence="8" id="KW-1185">Reference proteome</keyword>
<dbReference type="InterPro" id="IPR050109">
    <property type="entry name" value="HTH-type_TetR-like_transc_reg"/>
</dbReference>
<dbReference type="PANTHER" id="PTHR30055">
    <property type="entry name" value="HTH-TYPE TRANSCRIPTIONAL REGULATOR RUTR"/>
    <property type="match status" value="1"/>
</dbReference>
<dbReference type="GO" id="GO:0000976">
    <property type="term" value="F:transcription cis-regulatory region binding"/>
    <property type="evidence" value="ECO:0007669"/>
    <property type="project" value="TreeGrafter"/>
</dbReference>
<keyword evidence="3" id="KW-0804">Transcription</keyword>
<evidence type="ECO:0000259" key="6">
    <source>
        <dbReference type="PROSITE" id="PS50977"/>
    </source>
</evidence>
<dbReference type="SUPFAM" id="SSF48498">
    <property type="entry name" value="Tetracyclin repressor-like, C-terminal domain"/>
    <property type="match status" value="1"/>
</dbReference>
<dbReference type="InterPro" id="IPR004111">
    <property type="entry name" value="Repressor_TetR_C"/>
</dbReference>
<keyword evidence="1" id="KW-0805">Transcription regulation</keyword>
<gene>
    <name evidence="7" type="ORF">LR394_02075</name>
</gene>
<accession>A0A9X1N797</accession>
<dbReference type="GO" id="GO:0003700">
    <property type="term" value="F:DNA-binding transcription factor activity"/>
    <property type="evidence" value="ECO:0007669"/>
    <property type="project" value="TreeGrafter"/>
</dbReference>
<dbReference type="Proteomes" id="UP001138997">
    <property type="component" value="Unassembled WGS sequence"/>
</dbReference>
<dbReference type="PANTHER" id="PTHR30055:SF151">
    <property type="entry name" value="TRANSCRIPTIONAL REGULATORY PROTEIN"/>
    <property type="match status" value="1"/>
</dbReference>
<dbReference type="EMBL" id="JAJOMB010000001">
    <property type="protein sequence ID" value="MCD5309667.1"/>
    <property type="molecule type" value="Genomic_DNA"/>
</dbReference>
<dbReference type="GO" id="GO:0045892">
    <property type="term" value="P:negative regulation of DNA-templated transcription"/>
    <property type="evidence" value="ECO:0007669"/>
    <property type="project" value="InterPro"/>
</dbReference>
<evidence type="ECO:0000313" key="8">
    <source>
        <dbReference type="Proteomes" id="UP001138997"/>
    </source>
</evidence>
<dbReference type="Gene3D" id="1.10.357.10">
    <property type="entry name" value="Tetracycline Repressor, domain 2"/>
    <property type="match status" value="1"/>
</dbReference>
<dbReference type="PROSITE" id="PS50977">
    <property type="entry name" value="HTH_TETR_2"/>
    <property type="match status" value="1"/>
</dbReference>
<protein>
    <submittedName>
        <fullName evidence="7">TetR/AcrR family transcriptional regulator</fullName>
    </submittedName>
</protein>
<dbReference type="InterPro" id="IPR009057">
    <property type="entry name" value="Homeodomain-like_sf"/>
</dbReference>
<dbReference type="InterPro" id="IPR001647">
    <property type="entry name" value="HTH_TetR"/>
</dbReference>
<dbReference type="Pfam" id="PF00440">
    <property type="entry name" value="TetR_N"/>
    <property type="match status" value="1"/>
</dbReference>
<evidence type="ECO:0000256" key="1">
    <source>
        <dbReference type="ARBA" id="ARBA00023015"/>
    </source>
</evidence>
<feature type="region of interest" description="Disordered" evidence="5">
    <location>
        <begin position="1"/>
        <end position="21"/>
    </location>
</feature>
<dbReference type="RefSeq" id="WP_231438589.1">
    <property type="nucleotide sequence ID" value="NZ_JAJOMB010000001.1"/>
</dbReference>
<name>A0A9X1N797_9ACTN</name>
<reference evidence="7" key="1">
    <citation type="submission" date="2021-11" db="EMBL/GenBank/DDBJ databases">
        <title>Streptomyces corallinus and Kineosporia corallina sp. nov., two new coral-derived marine actinobacteria.</title>
        <authorList>
            <person name="Buangrab K."/>
            <person name="Sutthacheep M."/>
            <person name="Yeemin T."/>
            <person name="Harunari E."/>
            <person name="Igarashi Y."/>
            <person name="Sripreechasak P."/>
            <person name="Kanchanasin P."/>
            <person name="Tanasupawat S."/>
            <person name="Phongsopitanun W."/>
        </authorList>
    </citation>
    <scope>NUCLEOTIDE SEQUENCE</scope>
    <source>
        <strain evidence="7">JCM 31032</strain>
    </source>
</reference>
<dbReference type="InterPro" id="IPR036271">
    <property type="entry name" value="Tet_transcr_reg_TetR-rel_C_sf"/>
</dbReference>
<dbReference type="Pfam" id="PF02909">
    <property type="entry name" value="TetR_C_1"/>
    <property type="match status" value="1"/>
</dbReference>
<evidence type="ECO:0000256" key="4">
    <source>
        <dbReference type="PROSITE-ProRule" id="PRU00335"/>
    </source>
</evidence>
<evidence type="ECO:0000256" key="3">
    <source>
        <dbReference type="ARBA" id="ARBA00023163"/>
    </source>
</evidence>
<dbReference type="SUPFAM" id="SSF46689">
    <property type="entry name" value="Homeodomain-like"/>
    <property type="match status" value="1"/>
</dbReference>
<evidence type="ECO:0000256" key="5">
    <source>
        <dbReference type="SAM" id="MobiDB-lite"/>
    </source>
</evidence>
<proteinExistence type="predicted"/>
<evidence type="ECO:0000256" key="2">
    <source>
        <dbReference type="ARBA" id="ARBA00023125"/>
    </source>
</evidence>
<feature type="DNA-binding region" description="H-T-H motif" evidence="4">
    <location>
        <begin position="45"/>
        <end position="64"/>
    </location>
</feature>
<keyword evidence="2 4" id="KW-0238">DNA-binding</keyword>
<evidence type="ECO:0000313" key="7">
    <source>
        <dbReference type="EMBL" id="MCD5309667.1"/>
    </source>
</evidence>
<comment type="caution">
    <text evidence="7">The sequence shown here is derived from an EMBL/GenBank/DDBJ whole genome shotgun (WGS) entry which is preliminary data.</text>
</comment>
<organism evidence="7 8">
    <name type="scientific">Kineosporia babensis</name>
    <dbReference type="NCBI Taxonomy" id="499548"/>
    <lineage>
        <taxon>Bacteria</taxon>
        <taxon>Bacillati</taxon>
        <taxon>Actinomycetota</taxon>
        <taxon>Actinomycetes</taxon>
        <taxon>Kineosporiales</taxon>
        <taxon>Kineosporiaceae</taxon>
        <taxon>Kineosporia</taxon>
    </lineage>
</organism>